<dbReference type="PANTHER" id="PTHR33308:SF9">
    <property type="entry name" value="PEPTIDOGLYCAN HYDROLASE FLGJ"/>
    <property type="match status" value="1"/>
</dbReference>
<dbReference type="Gene3D" id="4.10.80.30">
    <property type="entry name" value="DNA polymerase, domain 6"/>
    <property type="match status" value="1"/>
</dbReference>
<organism evidence="7 8">
    <name type="scientific">Carnobacterium antarcticum</name>
    <dbReference type="NCBI Taxonomy" id="2126436"/>
    <lineage>
        <taxon>Bacteria</taxon>
        <taxon>Bacillati</taxon>
        <taxon>Bacillota</taxon>
        <taxon>Bacilli</taxon>
        <taxon>Lactobacillales</taxon>
        <taxon>Carnobacteriaceae</taxon>
        <taxon>Carnobacterium</taxon>
    </lineage>
</organism>
<dbReference type="Proteomes" id="UP001597285">
    <property type="component" value="Unassembled WGS sequence"/>
</dbReference>
<sequence>MSALTENFINKVKPGAMQLWSIYKVLPSVAIAQAALESSWGQSGLATKYNNLFGIKGSYGGNAANMATWEVYGGVTYNITANFRSYPDWATSIKDYGVFLNVNSRYKNALELTDYKKQIKAIHDAGYATDPQYQFKIISIIKANNLVQFDKQVLGGAVAAPSKPAPEPAKPTNDKITGDSYTVKSGDTLSAISSKSGVSVGNLAAWNGIKNKNVISVGQKLILKAPVAAVPTKTATYTVKSGDNLSTIAAKHGTTVKALQDLNGIKNANLINVGQVIKLSGAAAAGGTYTVKSGDTLSGIALKVESTTKQLQDKNGIKDANKIYVGQKIKY</sequence>
<feature type="domain" description="LysM" evidence="6">
    <location>
        <begin position="235"/>
        <end position="279"/>
    </location>
</feature>
<evidence type="ECO:0000256" key="3">
    <source>
        <dbReference type="ARBA" id="ARBA00022638"/>
    </source>
</evidence>
<keyword evidence="2" id="KW-0929">Antimicrobial</keyword>
<evidence type="ECO:0000259" key="6">
    <source>
        <dbReference type="PROSITE" id="PS51782"/>
    </source>
</evidence>
<accession>A0ABW4NPD0</accession>
<dbReference type="SUPFAM" id="SSF54106">
    <property type="entry name" value="LysM domain"/>
    <property type="match status" value="3"/>
</dbReference>
<name>A0ABW4NPD0_9LACT</name>
<dbReference type="PROSITE" id="PS51782">
    <property type="entry name" value="LYSM"/>
    <property type="match status" value="3"/>
</dbReference>
<dbReference type="Gene3D" id="3.10.350.10">
    <property type="entry name" value="LysM domain"/>
    <property type="match status" value="3"/>
</dbReference>
<gene>
    <name evidence="7" type="ORF">ACFSBK_05725</name>
</gene>
<protein>
    <recommendedName>
        <fullName evidence="5">Peptidoglycan hydrolase</fullName>
    </recommendedName>
</protein>
<keyword evidence="8" id="KW-1185">Reference proteome</keyword>
<evidence type="ECO:0000256" key="5">
    <source>
        <dbReference type="ARBA" id="ARBA00032108"/>
    </source>
</evidence>
<dbReference type="InterPro" id="IPR002901">
    <property type="entry name" value="MGlyc_endo_b_GlcNAc-like_dom"/>
</dbReference>
<proteinExistence type="inferred from homology"/>
<dbReference type="Pfam" id="PF01476">
    <property type="entry name" value="LysM"/>
    <property type="match status" value="3"/>
</dbReference>
<dbReference type="EMBL" id="JBHUFF010000013">
    <property type="protein sequence ID" value="MFD1799347.1"/>
    <property type="molecule type" value="Genomic_DNA"/>
</dbReference>
<keyword evidence="3" id="KW-0081">Bacteriolytic enzyme</keyword>
<dbReference type="SMART" id="SM00047">
    <property type="entry name" value="LYZ2"/>
    <property type="match status" value="1"/>
</dbReference>
<comment type="caution">
    <text evidence="7">The sequence shown here is derived from an EMBL/GenBank/DDBJ whole genome shotgun (WGS) entry which is preliminary data.</text>
</comment>
<dbReference type="InterPro" id="IPR051056">
    <property type="entry name" value="Glycosyl_Hydrolase_73"/>
</dbReference>
<keyword evidence="4" id="KW-0378">Hydrolase</keyword>
<dbReference type="CDD" id="cd00118">
    <property type="entry name" value="LysM"/>
    <property type="match status" value="3"/>
</dbReference>
<comment type="similarity">
    <text evidence="1">Belongs to the glycosyl hydrolase 73 family.</text>
</comment>
<dbReference type="PANTHER" id="PTHR33308">
    <property type="entry name" value="PEPTIDOGLYCAN HYDROLASE FLGJ"/>
    <property type="match status" value="1"/>
</dbReference>
<evidence type="ECO:0000313" key="7">
    <source>
        <dbReference type="EMBL" id="MFD1799347.1"/>
    </source>
</evidence>
<evidence type="ECO:0000256" key="2">
    <source>
        <dbReference type="ARBA" id="ARBA00022529"/>
    </source>
</evidence>
<evidence type="ECO:0000256" key="4">
    <source>
        <dbReference type="ARBA" id="ARBA00022801"/>
    </source>
</evidence>
<evidence type="ECO:0000256" key="1">
    <source>
        <dbReference type="ARBA" id="ARBA00010266"/>
    </source>
</evidence>
<dbReference type="Gene3D" id="1.10.530.10">
    <property type="match status" value="1"/>
</dbReference>
<evidence type="ECO:0000313" key="8">
    <source>
        <dbReference type="Proteomes" id="UP001597285"/>
    </source>
</evidence>
<dbReference type="SMART" id="SM00257">
    <property type="entry name" value="LysM"/>
    <property type="match status" value="3"/>
</dbReference>
<reference evidence="8" key="1">
    <citation type="journal article" date="2019" name="Int. J. Syst. Evol. Microbiol.">
        <title>The Global Catalogue of Microorganisms (GCM) 10K type strain sequencing project: providing services to taxonomists for standard genome sequencing and annotation.</title>
        <authorList>
            <consortium name="The Broad Institute Genomics Platform"/>
            <consortium name="The Broad Institute Genome Sequencing Center for Infectious Disease"/>
            <person name="Wu L."/>
            <person name="Ma J."/>
        </authorList>
    </citation>
    <scope>NUCLEOTIDE SEQUENCE [LARGE SCALE GENOMIC DNA]</scope>
    <source>
        <strain evidence="8">KCTC 42143</strain>
    </source>
</reference>
<dbReference type="InterPro" id="IPR018392">
    <property type="entry name" value="LysM"/>
</dbReference>
<dbReference type="Pfam" id="PF01832">
    <property type="entry name" value="Glucosaminidase"/>
    <property type="match status" value="1"/>
</dbReference>
<feature type="domain" description="LysM" evidence="6">
    <location>
        <begin position="287"/>
        <end position="331"/>
    </location>
</feature>
<dbReference type="RefSeq" id="WP_058918451.1">
    <property type="nucleotide sequence ID" value="NZ_JBHSQC010000025.1"/>
</dbReference>
<feature type="domain" description="LysM" evidence="6">
    <location>
        <begin position="179"/>
        <end position="223"/>
    </location>
</feature>
<dbReference type="InterPro" id="IPR036779">
    <property type="entry name" value="LysM_dom_sf"/>
</dbReference>